<feature type="transmembrane region" description="Helical" evidence="1">
    <location>
        <begin position="69"/>
        <end position="88"/>
    </location>
</feature>
<comment type="caution">
    <text evidence="2">The sequence shown here is derived from an EMBL/GenBank/DDBJ whole genome shotgun (WGS) entry which is preliminary data.</text>
</comment>
<feature type="transmembrane region" description="Helical" evidence="1">
    <location>
        <begin position="42"/>
        <end position="63"/>
    </location>
</feature>
<gene>
    <name evidence="2" type="ORF">JZO69_10935</name>
</gene>
<dbReference type="RefSeq" id="WP_207112907.1">
    <property type="nucleotide sequence ID" value="NZ_JAFLWD010000026.1"/>
</dbReference>
<evidence type="ECO:0000313" key="3">
    <source>
        <dbReference type="Proteomes" id="UP000664632"/>
    </source>
</evidence>
<organism evidence="2 3">
    <name type="scientific">Candidatus Enterococcus ikei</name>
    <dbReference type="NCBI Taxonomy" id="2815326"/>
    <lineage>
        <taxon>Bacteria</taxon>
        <taxon>Bacillati</taxon>
        <taxon>Bacillota</taxon>
        <taxon>Bacilli</taxon>
        <taxon>Lactobacillales</taxon>
        <taxon>Enterococcaceae</taxon>
        <taxon>Enterococcus</taxon>
    </lineage>
</organism>
<feature type="transmembrane region" description="Helical" evidence="1">
    <location>
        <begin position="6"/>
        <end position="21"/>
    </location>
</feature>
<keyword evidence="1" id="KW-0472">Membrane</keyword>
<evidence type="ECO:0000256" key="1">
    <source>
        <dbReference type="SAM" id="Phobius"/>
    </source>
</evidence>
<reference evidence="2 3" key="1">
    <citation type="submission" date="2021-03" db="EMBL/GenBank/DDBJ databases">
        <title>Enterococcal diversity collection.</title>
        <authorList>
            <person name="Gilmore M.S."/>
            <person name="Schwartzman J."/>
            <person name="Van Tyne D."/>
            <person name="Martin M."/>
            <person name="Earl A.M."/>
            <person name="Manson A.L."/>
            <person name="Straub T."/>
            <person name="Salamzade R."/>
            <person name="Saavedra J."/>
            <person name="Lebreton F."/>
            <person name="Prichula J."/>
            <person name="Schaufler K."/>
            <person name="Gaca A."/>
            <person name="Sgardioli B."/>
            <person name="Wagenaar J."/>
            <person name="Strong T."/>
        </authorList>
    </citation>
    <scope>NUCLEOTIDE SEQUENCE [LARGE SCALE GENOMIC DNA]</scope>
    <source>
        <strain evidence="2 3">DIV0869a</strain>
    </source>
</reference>
<evidence type="ECO:0008006" key="4">
    <source>
        <dbReference type="Google" id="ProtNLM"/>
    </source>
</evidence>
<name>A0ABS3H040_9ENTE</name>
<keyword evidence="1" id="KW-0812">Transmembrane</keyword>
<proteinExistence type="predicted"/>
<evidence type="ECO:0000313" key="2">
    <source>
        <dbReference type="EMBL" id="MBO0440878.1"/>
    </source>
</evidence>
<dbReference type="Proteomes" id="UP000664632">
    <property type="component" value="Unassembled WGS sequence"/>
</dbReference>
<accession>A0ABS3H040</accession>
<dbReference type="EMBL" id="JAFLWD010000026">
    <property type="protein sequence ID" value="MBO0440878.1"/>
    <property type="molecule type" value="Genomic_DNA"/>
</dbReference>
<keyword evidence="3" id="KW-1185">Reference proteome</keyword>
<sequence>MIRILIFVSVALLVIIGIYLLKKTTVFLPLMHNGELDENKQFLHQFGVFYLILAAIGILVGIFNLKFFSLFYIFSLLVISTVFSVMFAKKIL</sequence>
<keyword evidence="1" id="KW-1133">Transmembrane helix</keyword>
<protein>
    <recommendedName>
        <fullName evidence="4">DUF3784 domain-containing protein</fullName>
    </recommendedName>
</protein>